<name>A0A411LWE6_9MAGN</name>
<gene>
    <name evidence="1" type="primary">psbL</name>
</gene>
<reference evidence="1" key="1">
    <citation type="submission" date="2018-10" db="EMBL/GenBank/DDBJ databases">
        <authorList>
            <person name="Hinsinger D."/>
            <person name="Liang X."/>
            <person name="Strijk J.S."/>
        </authorList>
    </citation>
    <scope>NUCLEOTIDE SEQUENCE</scope>
</reference>
<reference evidence="1" key="2">
    <citation type="journal article" date="2019" name="Mitochondrial DNA Part B Resour">
        <title>The plastome sequence of Laurus azorica (Seub.) Franco, an endemic tree species of the Azores islands.</title>
        <authorList>
            <person name="Liang X.-J."/>
            <person name="Hinsinger D.D."/>
            <person name="Elias R.B."/>
            <person name="Strijk J.S."/>
        </authorList>
    </citation>
    <scope>NUCLEOTIDE SEQUENCE</scope>
</reference>
<proteinExistence type="predicted"/>
<protein>
    <submittedName>
        <fullName evidence="1">Photosystem II protein L</fullName>
    </submittedName>
</protein>
<keyword evidence="1" id="KW-0150">Chloroplast</keyword>
<organism evidence="1">
    <name type="scientific">Laurus azorica</name>
    <dbReference type="NCBI Taxonomy" id="136121"/>
    <lineage>
        <taxon>Eukaryota</taxon>
        <taxon>Viridiplantae</taxon>
        <taxon>Streptophyta</taxon>
        <taxon>Embryophyta</taxon>
        <taxon>Tracheophyta</taxon>
        <taxon>Spermatophyta</taxon>
        <taxon>Magnoliopsida</taxon>
        <taxon>Magnoliidae</taxon>
        <taxon>Laurales</taxon>
        <taxon>Lauraceae</taxon>
        <taxon>Laurus</taxon>
    </lineage>
</organism>
<sequence>MGLHQQTKGQSCLLYLY</sequence>
<geneLocation type="chloroplast" evidence="1"/>
<dbReference type="AlphaFoldDB" id="A0A411LWE6"/>
<dbReference type="EMBL" id="MK041220">
    <property type="protein sequence ID" value="QBF03684.1"/>
    <property type="molecule type" value="Genomic_DNA"/>
</dbReference>
<accession>A0A411LWE6</accession>
<keyword evidence="1" id="KW-0934">Plastid</keyword>
<evidence type="ECO:0000313" key="1">
    <source>
        <dbReference type="EMBL" id="QBF03684.1"/>
    </source>
</evidence>